<reference evidence="7" key="2">
    <citation type="submission" date="2025-09" db="UniProtKB">
        <authorList>
            <consortium name="Ensembl"/>
        </authorList>
    </citation>
    <scope>IDENTIFICATION</scope>
</reference>
<dbReference type="GO" id="GO:0008270">
    <property type="term" value="F:zinc ion binding"/>
    <property type="evidence" value="ECO:0007669"/>
    <property type="project" value="UniProtKB-KW"/>
</dbReference>
<keyword evidence="3" id="KW-0863">Zinc-finger</keyword>
<dbReference type="InterPro" id="IPR052440">
    <property type="entry name" value="Trans_Reg/Chrom_Remod"/>
</dbReference>
<protein>
    <recommendedName>
        <fullName evidence="6">PHD-type domain-containing protein</fullName>
    </recommendedName>
</protein>
<keyword evidence="4" id="KW-0862">Zinc</keyword>
<dbReference type="AlphaFoldDB" id="A0A3B3T0X1"/>
<sequence length="194" mass="21196">MGHLTCCCWVAMLGDLHGPYRPIGTGPPRPPPSTSHAPEEEESNQSDSSCSLQGGALKRGFPSETAHGQLGDRDGCLTHPTKRPKEGALAREPDPVEYWIHEDCGVWSPGVFLVQGKLYGLEEAVRFGQETVRPMPVCSLCQEGGATLGCFFKTCPSKFHYSCALQADCVLNKENFSMKCPTHKVGEVWIQSME</sequence>
<keyword evidence="2" id="KW-0479">Metal-binding</keyword>
<dbReference type="InterPro" id="IPR001965">
    <property type="entry name" value="Znf_PHD"/>
</dbReference>
<keyword evidence="8" id="KW-1185">Reference proteome</keyword>
<accession>A0A3B3T0X1</accession>
<keyword evidence="1" id="KW-0597">Phosphoprotein</keyword>
<evidence type="ECO:0000313" key="7">
    <source>
        <dbReference type="Ensembl" id="ENSPKIP00000036310.1"/>
    </source>
</evidence>
<evidence type="ECO:0000256" key="3">
    <source>
        <dbReference type="ARBA" id="ARBA00022771"/>
    </source>
</evidence>
<dbReference type="GO" id="GO:0006357">
    <property type="term" value="P:regulation of transcription by RNA polymerase II"/>
    <property type="evidence" value="ECO:0007669"/>
    <property type="project" value="TreeGrafter"/>
</dbReference>
<dbReference type="Gene3D" id="3.30.40.10">
    <property type="entry name" value="Zinc/RING finger domain, C3HC4 (zinc finger)"/>
    <property type="match status" value="1"/>
</dbReference>
<organism evidence="7 8">
    <name type="scientific">Paramormyrops kingsleyae</name>
    <dbReference type="NCBI Taxonomy" id="1676925"/>
    <lineage>
        <taxon>Eukaryota</taxon>
        <taxon>Metazoa</taxon>
        <taxon>Chordata</taxon>
        <taxon>Craniata</taxon>
        <taxon>Vertebrata</taxon>
        <taxon>Euteleostomi</taxon>
        <taxon>Actinopterygii</taxon>
        <taxon>Neopterygii</taxon>
        <taxon>Teleostei</taxon>
        <taxon>Osteoglossocephala</taxon>
        <taxon>Osteoglossomorpha</taxon>
        <taxon>Osteoglossiformes</taxon>
        <taxon>Mormyridae</taxon>
        <taxon>Paramormyrops</taxon>
    </lineage>
</organism>
<evidence type="ECO:0000256" key="1">
    <source>
        <dbReference type="ARBA" id="ARBA00022553"/>
    </source>
</evidence>
<dbReference type="PANTHER" id="PTHR14955">
    <property type="entry name" value="RETINOIC ACID INDUCED 1/TRANSCRIPTION FACTOR 20"/>
    <property type="match status" value="1"/>
</dbReference>
<name>A0A3B3T0X1_9TELE</name>
<reference evidence="7" key="1">
    <citation type="submission" date="2025-08" db="UniProtKB">
        <authorList>
            <consortium name="Ensembl"/>
        </authorList>
    </citation>
    <scope>IDENTIFICATION</scope>
</reference>
<dbReference type="InterPro" id="IPR013083">
    <property type="entry name" value="Znf_RING/FYVE/PHD"/>
</dbReference>
<dbReference type="GeneTree" id="ENSGT00940000157896"/>
<proteinExistence type="predicted"/>
<dbReference type="Pfam" id="PF13771">
    <property type="entry name" value="zf-HC5HC2H"/>
    <property type="match status" value="1"/>
</dbReference>
<dbReference type="PROSITE" id="PS51805">
    <property type="entry name" value="EPHD"/>
    <property type="match status" value="1"/>
</dbReference>
<dbReference type="Ensembl" id="ENSPKIT00000017254.1">
    <property type="protein sequence ID" value="ENSPKIP00000036310.1"/>
    <property type="gene ID" value="ENSPKIG00000014921.1"/>
</dbReference>
<evidence type="ECO:0000313" key="8">
    <source>
        <dbReference type="Proteomes" id="UP000261540"/>
    </source>
</evidence>
<feature type="region of interest" description="Disordered" evidence="5">
    <location>
        <begin position="21"/>
        <end position="90"/>
    </location>
</feature>
<dbReference type="SMART" id="SM00249">
    <property type="entry name" value="PHD"/>
    <property type="match status" value="1"/>
</dbReference>
<dbReference type="InterPro" id="IPR034732">
    <property type="entry name" value="EPHD"/>
</dbReference>
<evidence type="ECO:0000256" key="2">
    <source>
        <dbReference type="ARBA" id="ARBA00022723"/>
    </source>
</evidence>
<dbReference type="GO" id="GO:0005634">
    <property type="term" value="C:nucleus"/>
    <property type="evidence" value="ECO:0007669"/>
    <property type="project" value="TreeGrafter"/>
</dbReference>
<evidence type="ECO:0000256" key="4">
    <source>
        <dbReference type="ARBA" id="ARBA00022833"/>
    </source>
</evidence>
<feature type="domain" description="PHD-type" evidence="6">
    <location>
        <begin position="73"/>
        <end position="184"/>
    </location>
</feature>
<dbReference type="PANTHER" id="PTHR14955:SF8">
    <property type="entry name" value="SI:CH211-165G14.1-RELATED"/>
    <property type="match status" value="1"/>
</dbReference>
<evidence type="ECO:0000259" key="6">
    <source>
        <dbReference type="PROSITE" id="PS51805"/>
    </source>
</evidence>
<dbReference type="Proteomes" id="UP000261540">
    <property type="component" value="Unplaced"/>
</dbReference>
<evidence type="ECO:0000256" key="5">
    <source>
        <dbReference type="SAM" id="MobiDB-lite"/>
    </source>
</evidence>
<dbReference type="STRING" id="1676925.ENSPKIP00000036310"/>